<dbReference type="EMBL" id="CZQC01000038">
    <property type="protein sequence ID" value="CUS41281.1"/>
    <property type="molecule type" value="Genomic_DNA"/>
</dbReference>
<organism evidence="1">
    <name type="scientific">hydrothermal vent metagenome</name>
    <dbReference type="NCBI Taxonomy" id="652676"/>
    <lineage>
        <taxon>unclassified sequences</taxon>
        <taxon>metagenomes</taxon>
        <taxon>ecological metagenomes</taxon>
    </lineage>
</organism>
<accession>A0A160TBR7</accession>
<proteinExistence type="predicted"/>
<sequence length="37" mass="4799">MKLLELYMYYSMYNYLRQRLQNTYTHFEVLIQHYEAM</sequence>
<protein>
    <submittedName>
        <fullName evidence="1">Uncharacterized protein</fullName>
    </submittedName>
</protein>
<name>A0A160TBR7_9ZZZZ</name>
<dbReference type="AlphaFoldDB" id="A0A160TBR7"/>
<evidence type="ECO:0000313" key="1">
    <source>
        <dbReference type="EMBL" id="CUS41281.1"/>
    </source>
</evidence>
<reference evidence="1" key="1">
    <citation type="submission" date="2015-10" db="EMBL/GenBank/DDBJ databases">
        <authorList>
            <person name="Gilbert D.G."/>
        </authorList>
    </citation>
    <scope>NUCLEOTIDE SEQUENCE</scope>
</reference>
<gene>
    <name evidence="1" type="ORF">MGWOODY_Tha799</name>
</gene>